<name>A5G0C2_ACICJ</name>
<dbReference type="AlphaFoldDB" id="A5G0C2"/>
<organism evidence="1 2">
    <name type="scientific">Acidiphilium cryptum (strain JF-5)</name>
    <dbReference type="NCBI Taxonomy" id="349163"/>
    <lineage>
        <taxon>Bacteria</taxon>
        <taxon>Pseudomonadati</taxon>
        <taxon>Pseudomonadota</taxon>
        <taxon>Alphaproteobacteria</taxon>
        <taxon>Acetobacterales</taxon>
        <taxon>Acidocellaceae</taxon>
        <taxon>Acidiphilium</taxon>
    </lineage>
</organism>
<dbReference type="SUPFAM" id="SSF55729">
    <property type="entry name" value="Acyl-CoA N-acyltransferases (Nat)"/>
    <property type="match status" value="1"/>
</dbReference>
<dbReference type="Proteomes" id="UP000000245">
    <property type="component" value="Chromosome"/>
</dbReference>
<evidence type="ECO:0000313" key="2">
    <source>
        <dbReference type="Proteomes" id="UP000000245"/>
    </source>
</evidence>
<gene>
    <name evidence="1" type="ordered locus">Acry_2105</name>
</gene>
<dbReference type="STRING" id="349163.Acry_2105"/>
<dbReference type="KEGG" id="acr:Acry_2105"/>
<dbReference type="eggNOG" id="COG3146">
    <property type="taxonomic scope" value="Bacteria"/>
</dbReference>
<dbReference type="InterPro" id="IPR016181">
    <property type="entry name" value="Acyl_CoA_acyltransferase"/>
</dbReference>
<sequence>MCLAGCRRANRLTAPRNAANGTPPCPADGCIRSITTYDFVEVTRDATLPPASRTGFMNGTADDLSLSLHQSIHEVPAPDWDALAGGNPFVSHAFLSALEDSASVGGDSGWYPQHAVLRDGAGRLLGAAPTYVKAHSYGEYVFDHGWANAFERAGGRYYPKLQVAAPFSPVPGPRLLMAEGLPLSLLARGLEIAAERLGCSSVHATFCTEAEWHALGEAGWLRRMGVQYHWHNRGYEGFEDFLAALSSRKRKAIRRERRDAQAGLEIRALRGSEMGRREWAAFYNFYLSTVDRKWGGAYLTERFFPLLGERLGDAVVMMMAFRAGRPIAGALNLRGPDALYGRNWGALEDVPFLHFELCYYQAIDYAIGAGLARVEAGAQGQHKIQRGYLPSRTFSAHWIGHPGLSDAVARFLEAERPAVDEEMAMLGEQSPYRSDISP</sequence>
<proteinExistence type="predicted"/>
<evidence type="ECO:0000313" key="1">
    <source>
        <dbReference type="EMBL" id="ABQ31304.1"/>
    </source>
</evidence>
<evidence type="ECO:0008006" key="3">
    <source>
        <dbReference type="Google" id="ProtNLM"/>
    </source>
</evidence>
<dbReference type="PANTHER" id="PTHR47017">
    <property type="entry name" value="ACYL-COA"/>
    <property type="match status" value="1"/>
</dbReference>
<protein>
    <recommendedName>
        <fullName evidence="3">N-acetyltransferase</fullName>
    </recommendedName>
</protein>
<dbReference type="Pfam" id="PF04339">
    <property type="entry name" value="FemAB_like"/>
    <property type="match status" value="1"/>
</dbReference>
<keyword evidence="2" id="KW-1185">Reference proteome</keyword>
<accession>A5G0C2</accession>
<dbReference type="InterPro" id="IPR007434">
    <property type="entry name" value="FemAB-like"/>
</dbReference>
<reference evidence="1 2" key="1">
    <citation type="submission" date="2007-05" db="EMBL/GenBank/DDBJ databases">
        <title>Complete sequence of chromosome of Acidiphilium cryptum JF-5.</title>
        <authorList>
            <consortium name="US DOE Joint Genome Institute"/>
            <person name="Copeland A."/>
            <person name="Lucas S."/>
            <person name="Lapidus A."/>
            <person name="Barry K."/>
            <person name="Detter J.C."/>
            <person name="Glavina del Rio T."/>
            <person name="Hammon N."/>
            <person name="Israni S."/>
            <person name="Dalin E."/>
            <person name="Tice H."/>
            <person name="Pitluck S."/>
            <person name="Sims D."/>
            <person name="Brettin T."/>
            <person name="Bruce D."/>
            <person name="Han C."/>
            <person name="Schmutz J."/>
            <person name="Larimer F."/>
            <person name="Land M."/>
            <person name="Hauser L."/>
            <person name="Kyrpides N."/>
            <person name="Kim E."/>
            <person name="Magnuson T."/>
            <person name="Richardson P."/>
        </authorList>
    </citation>
    <scope>NUCLEOTIDE SEQUENCE [LARGE SCALE GENOMIC DNA]</scope>
    <source>
        <strain evidence="1 2">JF-5</strain>
    </source>
</reference>
<dbReference type="Gene3D" id="3.40.630.30">
    <property type="match status" value="1"/>
</dbReference>
<dbReference type="HOGENOM" id="CLU_036032_1_1_5"/>
<dbReference type="EMBL" id="CP000697">
    <property type="protein sequence ID" value="ABQ31304.1"/>
    <property type="molecule type" value="Genomic_DNA"/>
</dbReference>
<dbReference type="PANTHER" id="PTHR47017:SF1">
    <property type="entry name" value="ACYL-COA"/>
    <property type="match status" value="1"/>
</dbReference>